<dbReference type="AlphaFoldDB" id="A0A1M5GHC5"/>
<organism evidence="1 2">
    <name type="scientific">Bacteroides luti</name>
    <dbReference type="NCBI Taxonomy" id="1297750"/>
    <lineage>
        <taxon>Bacteria</taxon>
        <taxon>Pseudomonadati</taxon>
        <taxon>Bacteroidota</taxon>
        <taxon>Bacteroidia</taxon>
        <taxon>Bacteroidales</taxon>
        <taxon>Bacteroidaceae</taxon>
        <taxon>Bacteroides</taxon>
    </lineage>
</organism>
<name>A0A1M5GHC5_9BACE</name>
<accession>A0A1M5GHC5</accession>
<sequence>MIDYKHLSNFKHDGSWCIPNSRSYFDAYSHQFNKLSWNEILENLAFLAFNGMDLIEIIRTYKESHSETTLKSLKDSLLHLLHKQTN</sequence>
<dbReference type="Proteomes" id="UP000184509">
    <property type="component" value="Unassembled WGS sequence"/>
</dbReference>
<evidence type="ECO:0000313" key="2">
    <source>
        <dbReference type="Proteomes" id="UP000184509"/>
    </source>
</evidence>
<proteinExistence type="predicted"/>
<gene>
    <name evidence="1" type="ORF">SAMN05444405_1213</name>
</gene>
<reference evidence="1 2" key="1">
    <citation type="submission" date="2016-11" db="EMBL/GenBank/DDBJ databases">
        <authorList>
            <person name="Jaros S."/>
            <person name="Januszkiewicz K."/>
            <person name="Wedrychowicz H."/>
        </authorList>
    </citation>
    <scope>NUCLEOTIDE SEQUENCE [LARGE SCALE GENOMIC DNA]</scope>
    <source>
        <strain evidence="1 2">DSM 26991</strain>
    </source>
</reference>
<dbReference type="EMBL" id="FQTV01000021">
    <property type="protein sequence ID" value="SHG03145.1"/>
    <property type="molecule type" value="Genomic_DNA"/>
</dbReference>
<evidence type="ECO:0000313" key="1">
    <source>
        <dbReference type="EMBL" id="SHG03145.1"/>
    </source>
</evidence>
<keyword evidence="2" id="KW-1185">Reference proteome</keyword>
<protein>
    <submittedName>
        <fullName evidence="1">Uncharacterized protein</fullName>
    </submittedName>
</protein>